<name>Q0UJD7_PHANO</name>
<feature type="region of interest" description="Disordered" evidence="1">
    <location>
        <begin position="1"/>
        <end position="42"/>
    </location>
</feature>
<evidence type="ECO:0000313" key="3">
    <source>
        <dbReference type="Proteomes" id="UP000001055"/>
    </source>
</evidence>
<dbReference type="EMBL" id="CH445336">
    <property type="protein sequence ID" value="EAT84403.1"/>
    <property type="molecule type" value="Genomic_DNA"/>
</dbReference>
<evidence type="ECO:0000313" key="2">
    <source>
        <dbReference type="EMBL" id="EAT84403.1"/>
    </source>
</evidence>
<accession>Q0UJD7</accession>
<dbReference type="AlphaFoldDB" id="Q0UJD7"/>
<evidence type="ECO:0000256" key="1">
    <source>
        <dbReference type="SAM" id="MobiDB-lite"/>
    </source>
</evidence>
<dbReference type="RefSeq" id="XP_001798452.1">
    <property type="nucleotide sequence ID" value="XM_001798400.1"/>
</dbReference>
<sequence length="86" mass="9556">MPQGPDSQHTADDDQSVKGCAKRQLTRQTADKPCRPLRSQTRRRYEIVLCRPAFSSNPARAPRPVHFGDVVSQRELAGMTAPQPSV</sequence>
<dbReference type="KEGG" id="pno:SNOG_08127"/>
<dbReference type="GeneID" id="5975350"/>
<reference evidence="3" key="1">
    <citation type="journal article" date="2007" name="Plant Cell">
        <title>Dothideomycete-plant interactions illuminated by genome sequencing and EST analysis of the wheat pathogen Stagonospora nodorum.</title>
        <authorList>
            <person name="Hane J.K."/>
            <person name="Lowe R.G."/>
            <person name="Solomon P.S."/>
            <person name="Tan K.C."/>
            <person name="Schoch C.L."/>
            <person name="Spatafora J.W."/>
            <person name="Crous P.W."/>
            <person name="Kodira C."/>
            <person name="Birren B.W."/>
            <person name="Galagan J.E."/>
            <person name="Torriani S.F."/>
            <person name="McDonald B.A."/>
            <person name="Oliver R.P."/>
        </authorList>
    </citation>
    <scope>NUCLEOTIDE SEQUENCE [LARGE SCALE GENOMIC DNA]</scope>
    <source>
        <strain evidence="3">SN15 / ATCC MYA-4574 / FGSC 10173</strain>
    </source>
</reference>
<dbReference type="InParanoid" id="Q0UJD7"/>
<gene>
    <name evidence="2" type="ORF">SNOG_08127</name>
</gene>
<protein>
    <submittedName>
        <fullName evidence="2">Uncharacterized protein</fullName>
    </submittedName>
</protein>
<organism evidence="2 3">
    <name type="scientific">Phaeosphaeria nodorum (strain SN15 / ATCC MYA-4574 / FGSC 10173)</name>
    <name type="common">Glume blotch fungus</name>
    <name type="synonym">Parastagonospora nodorum</name>
    <dbReference type="NCBI Taxonomy" id="321614"/>
    <lineage>
        <taxon>Eukaryota</taxon>
        <taxon>Fungi</taxon>
        <taxon>Dikarya</taxon>
        <taxon>Ascomycota</taxon>
        <taxon>Pezizomycotina</taxon>
        <taxon>Dothideomycetes</taxon>
        <taxon>Pleosporomycetidae</taxon>
        <taxon>Pleosporales</taxon>
        <taxon>Pleosporineae</taxon>
        <taxon>Phaeosphaeriaceae</taxon>
        <taxon>Parastagonospora</taxon>
    </lineage>
</organism>
<dbReference type="Proteomes" id="UP000001055">
    <property type="component" value="Unassembled WGS sequence"/>
</dbReference>
<proteinExistence type="predicted"/>